<dbReference type="GO" id="GO:0051607">
    <property type="term" value="P:defense response to virus"/>
    <property type="evidence" value="ECO:0007669"/>
    <property type="project" value="UniProtKB-KW"/>
</dbReference>
<evidence type="ECO:0000259" key="11">
    <source>
        <dbReference type="PROSITE" id="PS51643"/>
    </source>
</evidence>
<dbReference type="OrthoDB" id="9810236at2"/>
<feature type="domain" description="HD Cas3-type" evidence="11">
    <location>
        <begin position="36"/>
        <end position="261"/>
    </location>
</feature>
<dbReference type="Pfam" id="PF22590">
    <property type="entry name" value="Cas3-like_C_2"/>
    <property type="match status" value="1"/>
</dbReference>
<evidence type="ECO:0000256" key="4">
    <source>
        <dbReference type="ARBA" id="ARBA00022723"/>
    </source>
</evidence>
<dbReference type="SMART" id="SM00487">
    <property type="entry name" value="DEXDc"/>
    <property type="match status" value="1"/>
</dbReference>
<dbReference type="Proteomes" id="UP000002774">
    <property type="component" value="Chromosome"/>
</dbReference>
<proteinExistence type="inferred from homology"/>
<dbReference type="PROSITE" id="PS51643">
    <property type="entry name" value="HD_CAS3"/>
    <property type="match status" value="1"/>
</dbReference>
<name>H1YB54_9SPHI</name>
<evidence type="ECO:0000256" key="9">
    <source>
        <dbReference type="ARBA" id="ARBA00023118"/>
    </source>
</evidence>
<evidence type="ECO:0000256" key="1">
    <source>
        <dbReference type="ARBA" id="ARBA00006847"/>
    </source>
</evidence>
<evidence type="ECO:0000256" key="2">
    <source>
        <dbReference type="ARBA" id="ARBA00009046"/>
    </source>
</evidence>
<dbReference type="RefSeq" id="WP_008512434.1">
    <property type="nucleotide sequence ID" value="NZ_CM001403.1"/>
</dbReference>
<dbReference type="CDD" id="cd09641">
    <property type="entry name" value="Cas3''_I"/>
    <property type="match status" value="1"/>
</dbReference>
<dbReference type="EMBL" id="CM001403">
    <property type="protein sequence ID" value="EHQ30580.1"/>
    <property type="molecule type" value="Genomic_DNA"/>
</dbReference>
<comment type="similarity">
    <text evidence="2">In the central section; belongs to the CRISPR-associated helicase Cas3 family.</text>
</comment>
<dbReference type="GO" id="GO:0004386">
    <property type="term" value="F:helicase activity"/>
    <property type="evidence" value="ECO:0007669"/>
    <property type="project" value="UniProtKB-KW"/>
</dbReference>
<dbReference type="PROSITE" id="PS51192">
    <property type="entry name" value="HELICASE_ATP_BIND_1"/>
    <property type="match status" value="1"/>
</dbReference>
<dbReference type="InterPro" id="IPR038257">
    <property type="entry name" value="CRISPR-assoc_Cas3_HD_sf"/>
</dbReference>
<organism evidence="12 13">
    <name type="scientific">Mucilaginibacter paludis DSM 18603</name>
    <dbReference type="NCBI Taxonomy" id="714943"/>
    <lineage>
        <taxon>Bacteria</taxon>
        <taxon>Pseudomonadati</taxon>
        <taxon>Bacteroidota</taxon>
        <taxon>Sphingobacteriia</taxon>
        <taxon>Sphingobacteriales</taxon>
        <taxon>Sphingobacteriaceae</taxon>
        <taxon>Mucilaginibacter</taxon>
    </lineage>
</organism>
<dbReference type="Gene3D" id="1.10.3210.30">
    <property type="match status" value="1"/>
</dbReference>
<dbReference type="GO" id="GO:0046872">
    <property type="term" value="F:metal ion binding"/>
    <property type="evidence" value="ECO:0007669"/>
    <property type="project" value="UniProtKB-KW"/>
</dbReference>
<dbReference type="STRING" id="714943.Mucpa_6527"/>
<keyword evidence="5" id="KW-0547">Nucleotide-binding</keyword>
<dbReference type="InterPro" id="IPR054712">
    <property type="entry name" value="Cas3-like_dom"/>
</dbReference>
<keyword evidence="13" id="KW-1185">Reference proteome</keyword>
<evidence type="ECO:0000259" key="10">
    <source>
        <dbReference type="PROSITE" id="PS51192"/>
    </source>
</evidence>
<evidence type="ECO:0000256" key="8">
    <source>
        <dbReference type="ARBA" id="ARBA00022840"/>
    </source>
</evidence>
<dbReference type="InterPro" id="IPR006483">
    <property type="entry name" value="CRISPR-assoc_Cas3_HD"/>
</dbReference>
<dbReference type="SUPFAM" id="SSF52540">
    <property type="entry name" value="P-loop containing nucleoside triphosphate hydrolases"/>
    <property type="match status" value="1"/>
</dbReference>
<dbReference type="InterPro" id="IPR014001">
    <property type="entry name" value="Helicase_ATP-bd"/>
</dbReference>
<sequence length="918" mass="106398">MITISNSIETFAGLKKAYYKADGIKNAAIYWAHTHSEKKPEPFNDHNELVLHYFTQLAQDHHLEQVIDKLIFDSLPAGATNPELGTFIKLLFFNVPVYHDYGKVNENFQLERMRNKNPLFKKKPNLIDSQHSILSAYIYIVHHLKLASSLMLNGDEKMFVYGLIFGFSYPIIKHHASRLSDVKPDVDFKEELQIHLKFYLELFDFEDCGEFYKHPAFRNTEGKSQKDRCFDGLFDLPDRKGFPLFALLKLNFSLLTAADYLATHEYMSDSKTIDFGVFCNRSRINEIVSSLRSYKHNRNTFDTEKAYHFKEADLQDCSNENLNLLRQEMAVELIHTIRKNSDKRLFYIEAPTGGGKTNLSMIAVTELLEANPEINKVFYVFPFTTLITQTYQVLKETLGLTTNELTELHSKANPKSKEEKSDGEFGDEKKDYIDRLFALFPVTVLSHVKFFDILKSNNKEVNYLLHRMANSVVIIDELQSYSPDIWDKMLFFISQYAQYFNVRFVLMSATLPKIGDLQLITEKNEFVSLLPNAIKYIRNPNFSKRVNFRFDLFEGEIELDTLADAVITKSEAYAASNLRHKSVHTIVEFIFKKTATEFHQLISEQSNPYVQILVLSGTILESRRKEVINFLKNPANRNKNILLITTQVVEAGVDIDMDLGFKNISLIDSDEQLAGRVNRNGNKLNCEVYLFKVNEAKLLYGKDKRYQVTREKIDLALYERILKEKDFRFLYNEVFAQINQDNALNYADNFSGFSDYVDKLNYEKVNREFKIIDQNNVSVFIPLALPLTIAAAGEGRLERIFEAADLDFLERFGGYNHGDEEVDGQRVWEVYKLLINNKPQGFDLKAQIDFKSLQRILSKFTFSLIQASKDVTNIKDGFGREEYGYVYFSHCDEHRSEGRLYDYHTGLNSKAFNDSYFI</sequence>
<gene>
    <name evidence="12" type="ORF">Mucpa_6527</name>
</gene>
<keyword evidence="6" id="KW-0378">Hydrolase</keyword>
<dbReference type="GO" id="GO:0004518">
    <property type="term" value="F:nuclease activity"/>
    <property type="evidence" value="ECO:0007669"/>
    <property type="project" value="UniProtKB-KW"/>
</dbReference>
<dbReference type="InterPro" id="IPR006474">
    <property type="entry name" value="Helicase_Cas3_CRISPR-ass_core"/>
</dbReference>
<feature type="domain" description="Helicase ATP-binding" evidence="10">
    <location>
        <begin position="337"/>
        <end position="529"/>
    </location>
</feature>
<keyword evidence="4" id="KW-0479">Metal-binding</keyword>
<reference evidence="12" key="1">
    <citation type="submission" date="2011-09" db="EMBL/GenBank/DDBJ databases">
        <title>The permanent draft genome of Mucilaginibacter paludis DSM 18603.</title>
        <authorList>
            <consortium name="US DOE Joint Genome Institute (JGI-PGF)"/>
            <person name="Lucas S."/>
            <person name="Han J."/>
            <person name="Lapidus A."/>
            <person name="Bruce D."/>
            <person name="Goodwin L."/>
            <person name="Pitluck S."/>
            <person name="Peters L."/>
            <person name="Kyrpides N."/>
            <person name="Mavromatis K."/>
            <person name="Ivanova N."/>
            <person name="Mikhailova N."/>
            <person name="Held B."/>
            <person name="Detter J.C."/>
            <person name="Tapia R."/>
            <person name="Han C."/>
            <person name="Land M."/>
            <person name="Hauser L."/>
            <person name="Markowitz V."/>
            <person name="Cheng J.-F."/>
            <person name="Hugenholtz P."/>
            <person name="Woyke T."/>
            <person name="Wu D."/>
            <person name="Tindall B."/>
            <person name="Brambilla E."/>
            <person name="Klenk H.-P."/>
            <person name="Eisen J.A."/>
        </authorList>
    </citation>
    <scope>NUCLEOTIDE SEQUENCE [LARGE SCALE GENOMIC DNA]</scope>
    <source>
        <strain evidence="12">DSM 18603</strain>
    </source>
</reference>
<dbReference type="Pfam" id="PF00270">
    <property type="entry name" value="DEAD"/>
    <property type="match status" value="1"/>
</dbReference>
<dbReference type="GO" id="GO:0005524">
    <property type="term" value="F:ATP binding"/>
    <property type="evidence" value="ECO:0007669"/>
    <property type="project" value="UniProtKB-KW"/>
</dbReference>
<dbReference type="GO" id="GO:0003676">
    <property type="term" value="F:nucleic acid binding"/>
    <property type="evidence" value="ECO:0007669"/>
    <property type="project" value="InterPro"/>
</dbReference>
<accession>H1YB54</accession>
<keyword evidence="7" id="KW-0347">Helicase</keyword>
<dbReference type="AlphaFoldDB" id="H1YB54"/>
<dbReference type="InterPro" id="IPR027417">
    <property type="entry name" value="P-loop_NTPase"/>
</dbReference>
<evidence type="ECO:0000256" key="7">
    <source>
        <dbReference type="ARBA" id="ARBA00022806"/>
    </source>
</evidence>
<evidence type="ECO:0000256" key="5">
    <source>
        <dbReference type="ARBA" id="ARBA00022741"/>
    </source>
</evidence>
<keyword evidence="3" id="KW-0540">Nuclease</keyword>
<keyword evidence="9" id="KW-0051">Antiviral defense</keyword>
<protein>
    <submittedName>
        <fullName evidence="12">CRISPR-associated helicase Cas3</fullName>
    </submittedName>
</protein>
<evidence type="ECO:0000313" key="12">
    <source>
        <dbReference type="EMBL" id="EHQ30580.1"/>
    </source>
</evidence>
<evidence type="ECO:0000256" key="3">
    <source>
        <dbReference type="ARBA" id="ARBA00022722"/>
    </source>
</evidence>
<dbReference type="HOGENOM" id="CLU_010123_1_1_10"/>
<evidence type="ECO:0000313" key="13">
    <source>
        <dbReference type="Proteomes" id="UP000002774"/>
    </source>
</evidence>
<dbReference type="InterPro" id="IPR011545">
    <property type="entry name" value="DEAD/DEAH_box_helicase_dom"/>
</dbReference>
<dbReference type="eggNOG" id="COG1203">
    <property type="taxonomic scope" value="Bacteria"/>
</dbReference>
<evidence type="ECO:0000256" key="6">
    <source>
        <dbReference type="ARBA" id="ARBA00022801"/>
    </source>
</evidence>
<dbReference type="GO" id="GO:0016787">
    <property type="term" value="F:hydrolase activity"/>
    <property type="evidence" value="ECO:0007669"/>
    <property type="project" value="UniProtKB-KW"/>
</dbReference>
<keyword evidence="8" id="KW-0067">ATP-binding</keyword>
<dbReference type="Gene3D" id="3.40.50.300">
    <property type="entry name" value="P-loop containing nucleotide triphosphate hydrolases"/>
    <property type="match status" value="2"/>
</dbReference>
<comment type="similarity">
    <text evidence="1">In the N-terminal section; belongs to the CRISPR-associated nuclease Cas3-HD family.</text>
</comment>
<dbReference type="NCBIfam" id="TIGR01587">
    <property type="entry name" value="cas3_core"/>
    <property type="match status" value="1"/>
</dbReference>